<proteinExistence type="predicted"/>
<name>H1KZT1_9EURY</name>
<dbReference type="Proteomes" id="UP000003706">
    <property type="component" value="Unassembled WGS sequence"/>
</dbReference>
<organism evidence="1 2">
    <name type="scientific">Methanotorris formicicus Mc-S-70</name>
    <dbReference type="NCBI Taxonomy" id="647171"/>
    <lineage>
        <taxon>Archaea</taxon>
        <taxon>Methanobacteriati</taxon>
        <taxon>Methanobacteriota</taxon>
        <taxon>Methanomada group</taxon>
        <taxon>Methanococci</taxon>
        <taxon>Methanococcales</taxon>
        <taxon>Methanocaldococcaceae</taxon>
        <taxon>Methanotorris</taxon>
    </lineage>
</organism>
<evidence type="ECO:0000313" key="1">
    <source>
        <dbReference type="EMBL" id="EHP85628.1"/>
    </source>
</evidence>
<evidence type="ECO:0008006" key="3">
    <source>
        <dbReference type="Google" id="ProtNLM"/>
    </source>
</evidence>
<keyword evidence="2" id="KW-1185">Reference proteome</keyword>
<dbReference type="STRING" id="647171.MetfoDRAFT_1304"/>
<dbReference type="InterPro" id="IPR017099">
    <property type="entry name" value="UCP037053"/>
</dbReference>
<dbReference type="EMBL" id="AGJL01000032">
    <property type="protein sequence ID" value="EHP85628.1"/>
    <property type="molecule type" value="Genomic_DNA"/>
</dbReference>
<evidence type="ECO:0000313" key="2">
    <source>
        <dbReference type="Proteomes" id="UP000003706"/>
    </source>
</evidence>
<dbReference type="PIRSF" id="PIRSF037053">
    <property type="entry name" value="UCP037053"/>
    <property type="match status" value="1"/>
</dbReference>
<dbReference type="OrthoDB" id="52973at2157"/>
<dbReference type="Pfam" id="PF09871">
    <property type="entry name" value="DUF2098"/>
    <property type="match status" value="1"/>
</dbReference>
<comment type="caution">
    <text evidence="1">The sequence shown here is derived from an EMBL/GenBank/DDBJ whole genome shotgun (WGS) entry which is preliminary data.</text>
</comment>
<dbReference type="RefSeq" id="WP_007044735.1">
    <property type="nucleotide sequence ID" value="NZ_AGJL01000032.1"/>
</dbReference>
<sequence length="92" mass="10606">MIQDVNGNEITISSYVRYVNTGTKGHVVDIKTDENSVWVVLDNDLMYKPYLLEILEEEEKEKREVLDKDELIKKLMKEGKIEISNDIDACGT</sequence>
<reference evidence="1 2" key="1">
    <citation type="submission" date="2011-09" db="EMBL/GenBank/DDBJ databases">
        <title>The draft genome of Methanotorris formicicus Mc-S-70.</title>
        <authorList>
            <consortium name="US DOE Joint Genome Institute (JGI-PGF)"/>
            <person name="Lucas S."/>
            <person name="Han J."/>
            <person name="Lapidus A."/>
            <person name="Cheng J.-F."/>
            <person name="Goodwin L."/>
            <person name="Pitluck S."/>
            <person name="Peters L."/>
            <person name="Land M.L."/>
            <person name="Hauser L."/>
            <person name="Sieprawska-Lupa M."/>
            <person name="Takai K."/>
            <person name="Miyazaki J."/>
            <person name="Whitman W."/>
            <person name="Woyke T.J."/>
        </authorList>
    </citation>
    <scope>NUCLEOTIDE SEQUENCE [LARGE SCALE GENOMIC DNA]</scope>
    <source>
        <strain evidence="1 2">Mc-S-70</strain>
    </source>
</reference>
<protein>
    <recommendedName>
        <fullName evidence="3">DUF2098 domain-containing protein</fullName>
    </recommendedName>
</protein>
<dbReference type="InterPro" id="IPR019209">
    <property type="entry name" value="DUF2098"/>
</dbReference>
<accession>H1KZT1</accession>
<dbReference type="AlphaFoldDB" id="H1KZT1"/>
<gene>
    <name evidence="1" type="ORF">MetfoDRAFT_1304</name>
</gene>